<dbReference type="AlphaFoldDB" id="Q7UA58"/>
<keyword evidence="3" id="KW-1185">Reference proteome</keyword>
<keyword evidence="1" id="KW-0175">Coiled coil</keyword>
<gene>
    <name evidence="2" type="ordered locus">SYNW0042</name>
</gene>
<evidence type="ECO:0000313" key="3">
    <source>
        <dbReference type="Proteomes" id="UP000001422"/>
    </source>
</evidence>
<organism evidence="2 3">
    <name type="scientific">Parasynechococcus marenigrum (strain WH8102)</name>
    <dbReference type="NCBI Taxonomy" id="84588"/>
    <lineage>
        <taxon>Bacteria</taxon>
        <taxon>Bacillati</taxon>
        <taxon>Cyanobacteriota</taxon>
        <taxon>Cyanophyceae</taxon>
        <taxon>Synechococcales</taxon>
        <taxon>Prochlorococcaceae</taxon>
        <taxon>Parasynechococcus</taxon>
        <taxon>Parasynechococcus marenigrum</taxon>
    </lineage>
</organism>
<sequence length="133" mass="14840">MAWDSLILSHRRSCVVIGAVSSPAMSSSVSFRITRTAEDLAETITALTQRLVKLEQRQEALELQVRQQLESVHQVPDEELATLDGIEQLLQETRQLLQSTDTLDFPVALEASDLSDEVHDHHGHDHHGHDMAA</sequence>
<reference evidence="2 3" key="1">
    <citation type="journal article" date="2003" name="Nature">
        <title>The genome of a motile marine Synechococcus.</title>
        <authorList>
            <person name="Palenik B."/>
            <person name="Brahamsha B."/>
            <person name="Larimer F."/>
            <person name="Land M."/>
            <person name="Hauser L."/>
            <person name="Chain P."/>
            <person name="Lamerdin J."/>
            <person name="Regala W."/>
            <person name="Allen E.A."/>
            <person name="McCarren J."/>
            <person name="Paulsen I."/>
            <person name="Dufresne A."/>
            <person name="Partensky F."/>
            <person name="Webb E."/>
            <person name="Waterbury J."/>
        </authorList>
    </citation>
    <scope>NUCLEOTIDE SEQUENCE [LARGE SCALE GENOMIC DNA]</scope>
    <source>
        <strain evidence="2 3">WH8102</strain>
    </source>
</reference>
<evidence type="ECO:0000313" key="2">
    <source>
        <dbReference type="EMBL" id="CAE06557.1"/>
    </source>
</evidence>
<dbReference type="STRING" id="84588.SYNW0042"/>
<dbReference type="Proteomes" id="UP000001422">
    <property type="component" value="Chromosome"/>
</dbReference>
<name>Q7UA58_PARMW</name>
<dbReference type="eggNOG" id="ENOG50349PP">
    <property type="taxonomic scope" value="Bacteria"/>
</dbReference>
<feature type="coiled-coil region" evidence="1">
    <location>
        <begin position="37"/>
        <end position="71"/>
    </location>
</feature>
<dbReference type="EMBL" id="BX569689">
    <property type="protein sequence ID" value="CAE06557.1"/>
    <property type="molecule type" value="Genomic_DNA"/>
</dbReference>
<dbReference type="KEGG" id="syw:SYNW0042"/>
<proteinExistence type="predicted"/>
<protein>
    <submittedName>
        <fullName evidence="2">Uncharacterized protein</fullName>
    </submittedName>
</protein>
<evidence type="ECO:0000256" key="1">
    <source>
        <dbReference type="SAM" id="Coils"/>
    </source>
</evidence>
<accession>Q7UA58</accession>
<dbReference type="HOGENOM" id="CLU_153746_1_0_3"/>